<dbReference type="Proteomes" id="UP000765509">
    <property type="component" value="Unassembled WGS sequence"/>
</dbReference>
<gene>
    <name evidence="1" type="ORF">O181_099256</name>
</gene>
<comment type="caution">
    <text evidence="1">The sequence shown here is derived from an EMBL/GenBank/DDBJ whole genome shotgun (WGS) entry which is preliminary data.</text>
</comment>
<dbReference type="OrthoDB" id="3162621at2759"/>
<evidence type="ECO:0000313" key="2">
    <source>
        <dbReference type="Proteomes" id="UP000765509"/>
    </source>
</evidence>
<organism evidence="1 2">
    <name type="scientific">Austropuccinia psidii MF-1</name>
    <dbReference type="NCBI Taxonomy" id="1389203"/>
    <lineage>
        <taxon>Eukaryota</taxon>
        <taxon>Fungi</taxon>
        <taxon>Dikarya</taxon>
        <taxon>Basidiomycota</taxon>
        <taxon>Pucciniomycotina</taxon>
        <taxon>Pucciniomycetes</taxon>
        <taxon>Pucciniales</taxon>
        <taxon>Sphaerophragmiaceae</taxon>
        <taxon>Austropuccinia</taxon>
    </lineage>
</organism>
<dbReference type="EMBL" id="AVOT02068257">
    <property type="protein sequence ID" value="MBW0559541.1"/>
    <property type="molecule type" value="Genomic_DNA"/>
</dbReference>
<dbReference type="AlphaFoldDB" id="A0A9Q3JCG8"/>
<proteinExistence type="predicted"/>
<reference evidence="1" key="1">
    <citation type="submission" date="2021-03" db="EMBL/GenBank/DDBJ databases">
        <title>Draft genome sequence of rust myrtle Austropuccinia psidii MF-1, a brazilian biotype.</title>
        <authorList>
            <person name="Quecine M.C."/>
            <person name="Pachon D.M.R."/>
            <person name="Bonatelli M.L."/>
            <person name="Correr F.H."/>
            <person name="Franceschini L.M."/>
            <person name="Leite T.F."/>
            <person name="Margarido G.R.A."/>
            <person name="Almeida C.A."/>
            <person name="Ferrarezi J.A."/>
            <person name="Labate C.A."/>
        </authorList>
    </citation>
    <scope>NUCLEOTIDE SEQUENCE</scope>
    <source>
        <strain evidence="1">MF-1</strain>
    </source>
</reference>
<name>A0A9Q3JCG8_9BASI</name>
<keyword evidence="2" id="KW-1185">Reference proteome</keyword>
<accession>A0A9Q3JCG8</accession>
<evidence type="ECO:0000313" key="1">
    <source>
        <dbReference type="EMBL" id="MBW0559541.1"/>
    </source>
</evidence>
<protein>
    <submittedName>
        <fullName evidence="1">Uncharacterized protein</fullName>
    </submittedName>
</protein>
<sequence length="291" mass="32668">MKESAKPADNLPKSEHSFFKIVQSLLYLANPIKNLWGGVMFESISLVSYDVIAPKSYVAPMSNLTNPLGLEQGSVEYLASCLSKLNQCATQLSIEGGRADNEILTKPHKNLEDLMDTVIHLMIAYNMLHAHKKVKVHGILRKTHKLEKNEAIKDLSKCHKDLGINQICYGILVAFCVEGVCGLMVCSDDLRKSLVKGALSLIEISKIPSEGKNLVEPVWLCTNKYIWNLLNKSFFSSEYFNPTVPLRFEFLQCLVLEFGDDLVEKHNLGSSDEVRLTVLRSPKITTRIEPF</sequence>